<dbReference type="GO" id="GO:0005737">
    <property type="term" value="C:cytoplasm"/>
    <property type="evidence" value="ECO:0007669"/>
    <property type="project" value="TreeGrafter"/>
</dbReference>
<dbReference type="EMBL" id="VOAH01000017">
    <property type="protein sequence ID" value="TVP39268.1"/>
    <property type="molecule type" value="Genomic_DNA"/>
</dbReference>
<evidence type="ECO:0000256" key="3">
    <source>
        <dbReference type="ARBA" id="ARBA00038493"/>
    </source>
</evidence>
<evidence type="ECO:0000313" key="5">
    <source>
        <dbReference type="EMBL" id="TVP39268.1"/>
    </source>
</evidence>
<keyword evidence="6" id="KW-1185">Reference proteome</keyword>
<evidence type="ECO:0000313" key="6">
    <source>
        <dbReference type="Proteomes" id="UP000315289"/>
    </source>
</evidence>
<comment type="similarity">
    <text evidence="3">Belongs to the peptidase C56 family. HSP31-like subfamily.</text>
</comment>
<gene>
    <name evidence="5" type="ORF">NARC_170008</name>
</gene>
<dbReference type="Proteomes" id="UP000315289">
    <property type="component" value="Unassembled WGS sequence"/>
</dbReference>
<dbReference type="GO" id="GO:0019172">
    <property type="term" value="F:glyoxalase III activity"/>
    <property type="evidence" value="ECO:0007669"/>
    <property type="project" value="TreeGrafter"/>
</dbReference>
<dbReference type="PANTHER" id="PTHR48094">
    <property type="entry name" value="PROTEIN/NUCLEIC ACID DEGLYCASE DJ-1-RELATED"/>
    <property type="match status" value="1"/>
</dbReference>
<dbReference type="InterPro" id="IPR029062">
    <property type="entry name" value="Class_I_gatase-like"/>
</dbReference>
<accession>A0A557SRP0</accession>
<evidence type="ECO:0000256" key="2">
    <source>
        <dbReference type="ARBA" id="ARBA00023239"/>
    </source>
</evidence>
<dbReference type="InterPro" id="IPR002818">
    <property type="entry name" value="DJ-1/PfpI"/>
</dbReference>
<dbReference type="Gene3D" id="3.40.50.880">
    <property type="match status" value="1"/>
</dbReference>
<dbReference type="GO" id="GO:0019243">
    <property type="term" value="P:methylglyoxal catabolic process to D-lactate via S-lactoyl-glutathione"/>
    <property type="evidence" value="ECO:0007669"/>
    <property type="project" value="TreeGrafter"/>
</dbReference>
<protein>
    <submittedName>
        <fullName evidence="5">ThiJ/PfpI domain protein</fullName>
    </submittedName>
</protein>
<sequence>MKKILFVLPSHDDLGNTGQKTGYWLEEFAGPYYEFIDNEYEVTITSPKGGKPPVDPKSLLKENQTDYTQRLQNDKSAMEKLENTPILNQVSASDYDTLFLPGGHGPMWDLSKDKDLKKIVEDFYNDRKVISAVCHGPAGLLQATDKNGDSILKNKRVTGFTNSEEETVKLDKTVPFSLENRLKELGSNFEKSENFQPFVVNDGQIITGQNPASAFLAAKKVVEILRNME</sequence>
<evidence type="ECO:0000256" key="1">
    <source>
        <dbReference type="ARBA" id="ARBA00023016"/>
    </source>
</evidence>
<dbReference type="RefSeq" id="WP_144734187.1">
    <property type="nucleotide sequence ID" value="NZ_ML675592.1"/>
</dbReference>
<feature type="domain" description="DJ-1/PfpI" evidence="4">
    <location>
        <begin position="27"/>
        <end position="223"/>
    </location>
</feature>
<name>A0A557SRP0_9ARCH</name>
<dbReference type="AlphaFoldDB" id="A0A557SRP0"/>
<keyword evidence="1" id="KW-0346">Stress response</keyword>
<dbReference type="SUPFAM" id="SSF52317">
    <property type="entry name" value="Class I glutamine amidotransferase-like"/>
    <property type="match status" value="1"/>
</dbReference>
<organism evidence="5 6">
    <name type="scientific">Candidatus Nitrosocosmicus arcticus</name>
    <dbReference type="NCBI Taxonomy" id="2035267"/>
    <lineage>
        <taxon>Archaea</taxon>
        <taxon>Nitrososphaerota</taxon>
        <taxon>Nitrososphaeria</taxon>
        <taxon>Nitrososphaerales</taxon>
        <taxon>Nitrososphaeraceae</taxon>
        <taxon>Candidatus Nitrosocosmicus</taxon>
    </lineage>
</organism>
<dbReference type="CDD" id="cd03141">
    <property type="entry name" value="GATase1_Hsp31_like"/>
    <property type="match status" value="1"/>
</dbReference>
<reference evidence="5 6" key="1">
    <citation type="journal article" date="2019" name="Front. Microbiol.">
        <title>Ammonia Oxidation by the Arctic Terrestrial Thaumarchaeote Candidatus Nitrosocosmicus arcticus Is Stimulated by Increasing Temperatures.</title>
        <authorList>
            <person name="Alves R.J.E."/>
            <person name="Kerou M."/>
            <person name="Zappe A."/>
            <person name="Bittner R."/>
            <person name="Abby S.S."/>
            <person name="Schmidt H.A."/>
            <person name="Pfeifer K."/>
            <person name="Schleper C."/>
        </authorList>
    </citation>
    <scope>NUCLEOTIDE SEQUENCE [LARGE SCALE GENOMIC DNA]</scope>
    <source>
        <strain evidence="5 6">Kfb</strain>
    </source>
</reference>
<dbReference type="InterPro" id="IPR050325">
    <property type="entry name" value="Prot/Nucl_acid_deglycase"/>
</dbReference>
<dbReference type="OrthoDB" id="8461at2157"/>
<keyword evidence="2" id="KW-0456">Lyase</keyword>
<evidence type="ECO:0000259" key="4">
    <source>
        <dbReference type="Pfam" id="PF01965"/>
    </source>
</evidence>
<dbReference type="Pfam" id="PF01965">
    <property type="entry name" value="DJ-1_PfpI"/>
    <property type="match status" value="1"/>
</dbReference>
<proteinExistence type="inferred from homology"/>
<comment type="caution">
    <text evidence="5">The sequence shown here is derived from an EMBL/GenBank/DDBJ whole genome shotgun (WGS) entry which is preliminary data.</text>
</comment>
<dbReference type="PANTHER" id="PTHR48094:SF11">
    <property type="entry name" value="GLUTATHIONE-INDEPENDENT GLYOXALASE HSP31-RELATED"/>
    <property type="match status" value="1"/>
</dbReference>